<comment type="subcellular location">
    <subcellularLocation>
        <location evidence="1">Endomembrane system</location>
        <topology evidence="1">Multi-pass membrane protein</topology>
    </subcellularLocation>
</comment>
<evidence type="ECO:0000256" key="7">
    <source>
        <dbReference type="SAM" id="Phobius"/>
    </source>
</evidence>
<evidence type="ECO:0000256" key="3">
    <source>
        <dbReference type="ARBA" id="ARBA00022989"/>
    </source>
</evidence>
<organism evidence="9 10">
    <name type="scientific">Bowmanella denitrificans</name>
    <dbReference type="NCBI Taxonomy" id="366582"/>
    <lineage>
        <taxon>Bacteria</taxon>
        <taxon>Pseudomonadati</taxon>
        <taxon>Pseudomonadota</taxon>
        <taxon>Gammaproteobacteria</taxon>
        <taxon>Alteromonadales</taxon>
        <taxon>Alteromonadaceae</taxon>
        <taxon>Bowmanella</taxon>
    </lineage>
</organism>
<feature type="transmembrane region" description="Helical" evidence="7">
    <location>
        <begin position="64"/>
        <end position="89"/>
    </location>
</feature>
<evidence type="ECO:0000313" key="10">
    <source>
        <dbReference type="Proteomes" id="UP001501757"/>
    </source>
</evidence>
<dbReference type="InterPro" id="IPR051689">
    <property type="entry name" value="Sterol_desaturase/TMEM195"/>
</dbReference>
<keyword evidence="6 7" id="KW-0472">Membrane</keyword>
<evidence type="ECO:0000256" key="6">
    <source>
        <dbReference type="ARBA" id="ARBA00023136"/>
    </source>
</evidence>
<protein>
    <submittedName>
        <fullName evidence="9">Sterol desaturase family protein</fullName>
    </submittedName>
</protein>
<evidence type="ECO:0000256" key="5">
    <source>
        <dbReference type="ARBA" id="ARBA00023098"/>
    </source>
</evidence>
<dbReference type="PANTHER" id="PTHR21624">
    <property type="entry name" value="STEROL DESATURASE-RELATED PROTEIN"/>
    <property type="match status" value="1"/>
</dbReference>
<evidence type="ECO:0000256" key="1">
    <source>
        <dbReference type="ARBA" id="ARBA00004127"/>
    </source>
</evidence>
<dbReference type="Pfam" id="PF04116">
    <property type="entry name" value="FA_hydroxylase"/>
    <property type="match status" value="1"/>
</dbReference>
<dbReference type="RefSeq" id="WP_343843544.1">
    <property type="nucleotide sequence ID" value="NZ_BAAAEI010000006.1"/>
</dbReference>
<name>A0ABN0WZN5_9ALTE</name>
<evidence type="ECO:0000259" key="8">
    <source>
        <dbReference type="Pfam" id="PF04116"/>
    </source>
</evidence>
<evidence type="ECO:0000256" key="4">
    <source>
        <dbReference type="ARBA" id="ARBA00023002"/>
    </source>
</evidence>
<keyword evidence="5" id="KW-0443">Lipid metabolism</keyword>
<proteinExistence type="predicted"/>
<reference evidence="9 10" key="1">
    <citation type="journal article" date="2019" name="Int. J. Syst. Evol. Microbiol.">
        <title>The Global Catalogue of Microorganisms (GCM) 10K type strain sequencing project: providing services to taxonomists for standard genome sequencing and annotation.</title>
        <authorList>
            <consortium name="The Broad Institute Genomics Platform"/>
            <consortium name="The Broad Institute Genome Sequencing Center for Infectious Disease"/>
            <person name="Wu L."/>
            <person name="Ma J."/>
        </authorList>
    </citation>
    <scope>NUCLEOTIDE SEQUENCE [LARGE SCALE GENOMIC DNA]</scope>
    <source>
        <strain evidence="9 10">JCM 13378</strain>
    </source>
</reference>
<feature type="transmembrane region" description="Helical" evidence="7">
    <location>
        <begin position="26"/>
        <end position="43"/>
    </location>
</feature>
<accession>A0ABN0WZN5</accession>
<gene>
    <name evidence="9" type="ORF">GCM10009092_14490</name>
</gene>
<evidence type="ECO:0000256" key="2">
    <source>
        <dbReference type="ARBA" id="ARBA00022692"/>
    </source>
</evidence>
<keyword evidence="2 7" id="KW-0812">Transmembrane</keyword>
<feature type="transmembrane region" description="Helical" evidence="7">
    <location>
        <begin position="101"/>
        <end position="118"/>
    </location>
</feature>
<dbReference type="Proteomes" id="UP001501757">
    <property type="component" value="Unassembled WGS sequence"/>
</dbReference>
<dbReference type="EMBL" id="BAAAEI010000006">
    <property type="protein sequence ID" value="GAA0351210.1"/>
    <property type="molecule type" value="Genomic_DNA"/>
</dbReference>
<keyword evidence="4" id="KW-0560">Oxidoreductase</keyword>
<feature type="domain" description="Fatty acid hydroxylase" evidence="8">
    <location>
        <begin position="104"/>
        <end position="237"/>
    </location>
</feature>
<keyword evidence="3 7" id="KW-1133">Transmembrane helix</keyword>
<comment type="caution">
    <text evidence="9">The sequence shown here is derived from an EMBL/GenBank/DDBJ whole genome shotgun (WGS) entry which is preliminary data.</text>
</comment>
<dbReference type="InterPro" id="IPR006694">
    <property type="entry name" value="Fatty_acid_hydroxylase"/>
</dbReference>
<keyword evidence="10" id="KW-1185">Reference proteome</keyword>
<dbReference type="PANTHER" id="PTHR21624:SF1">
    <property type="entry name" value="ALKYLGLYCEROL MONOOXYGENASE"/>
    <property type="match status" value="1"/>
</dbReference>
<sequence>MQGEHFDDVLHRVLANVEQDFISEPVMAFVSAFFLFNIAIMLAEMLLDAGQSKPRRWWDTAGNLAILAGQTLINSTILGVAAVIFLAPFTLLQWYEIPRTLWSWVLAVLIADFLYYWMHRVEHKVRILWAFHSVHHSSQDYNLSVPGRLSWVQDFQEWIFLIPMVLMGFDLFQTLIAFVLVSQYQNWIHTKRIGRLGWLEYLFNTPSAHRVHHGTARHHLDKNFGGILIIWDRMFGTFQTEDQPVIYGLTDNIHSNNPVWINLVEYWRMAQDCCSARGWKNKLAVLFAPPGRRPEVLTIADSKLTDSSI</sequence>
<feature type="transmembrane region" description="Helical" evidence="7">
    <location>
        <begin position="158"/>
        <end position="181"/>
    </location>
</feature>
<evidence type="ECO:0000313" key="9">
    <source>
        <dbReference type="EMBL" id="GAA0351210.1"/>
    </source>
</evidence>